<evidence type="ECO:0000313" key="3">
    <source>
        <dbReference type="Proteomes" id="UP001341136"/>
    </source>
</evidence>
<dbReference type="Proteomes" id="UP001341136">
    <property type="component" value="Chromosome"/>
</dbReference>
<keyword evidence="1" id="KW-0812">Transmembrane</keyword>
<sequence length="192" mass="22509">MRENIEWFGNWFLEFTNDQRFSWDAVVAISNIIIILVTVGLGLLSYNISRLAVASKGKIKYSTKIHIYSSRNFNLINKSAVPIHVVSYGILKWKPFWKKRKQDILIYKETRNARVVEQGGNFQTHFRDSQIDEFISEKFPDFKKGKVIIAKYVVTDNHGKLYSRTFLYKFEGFINESRTNRDESGKLKLNID</sequence>
<keyword evidence="1" id="KW-0472">Membrane</keyword>
<accession>A0ABZ2D0U4</accession>
<dbReference type="RefSeq" id="WP_251225668.1">
    <property type="nucleotide sequence ID" value="NZ_CP144921.1"/>
</dbReference>
<name>A0ABZ2D0U4_9BACI</name>
<keyword evidence="3" id="KW-1185">Reference proteome</keyword>
<evidence type="ECO:0000256" key="1">
    <source>
        <dbReference type="SAM" id="Phobius"/>
    </source>
</evidence>
<reference evidence="2 3" key="1">
    <citation type="submission" date="2024-01" db="EMBL/GenBank/DDBJ databases">
        <title>Culturomics analysis of mouse respiratory tract.</title>
        <authorList>
            <person name="Phillips A.M."/>
            <person name="Collette N.M."/>
            <person name="Mageeney C.M."/>
            <person name="Sinha A."/>
            <person name="Hern K.E."/>
            <person name="Arkin A.P."/>
            <person name="Williams K.P."/>
            <person name="Branda S."/>
        </authorList>
    </citation>
    <scope>NUCLEOTIDE SEQUENCE [LARGE SCALE GENOMIC DNA]</scope>
    <source>
        <strain evidence="2 3">CP20</strain>
    </source>
</reference>
<organism evidence="2 3">
    <name type="scientific">Shouchella rhizosphaerae</name>
    <dbReference type="NCBI Taxonomy" id="866786"/>
    <lineage>
        <taxon>Bacteria</taxon>
        <taxon>Bacillati</taxon>
        <taxon>Bacillota</taxon>
        <taxon>Bacilli</taxon>
        <taxon>Bacillales</taxon>
        <taxon>Bacillaceae</taxon>
        <taxon>Shouchella</taxon>
    </lineage>
</organism>
<evidence type="ECO:0000313" key="2">
    <source>
        <dbReference type="EMBL" id="WWA30394.1"/>
    </source>
</evidence>
<keyword evidence="1" id="KW-1133">Transmembrane helix</keyword>
<evidence type="ECO:0008006" key="4">
    <source>
        <dbReference type="Google" id="ProtNLM"/>
    </source>
</evidence>
<dbReference type="EMBL" id="CP144921">
    <property type="protein sequence ID" value="WWA30394.1"/>
    <property type="molecule type" value="Genomic_DNA"/>
</dbReference>
<gene>
    <name evidence="2" type="ORF">V5G21_00940</name>
</gene>
<feature type="transmembrane region" description="Helical" evidence="1">
    <location>
        <begin position="25"/>
        <end position="48"/>
    </location>
</feature>
<protein>
    <recommendedName>
        <fullName evidence="4">SMODS-associating 2TM beta-strand rich effector domain-containing protein</fullName>
    </recommendedName>
</protein>
<proteinExistence type="predicted"/>